<reference evidence="3 4" key="1">
    <citation type="submission" date="2019-01" db="EMBL/GenBank/DDBJ databases">
        <title>Cytophagaceae bacterium strain CAR-16.</title>
        <authorList>
            <person name="Chen W.-M."/>
        </authorList>
    </citation>
    <scope>NUCLEOTIDE SEQUENCE [LARGE SCALE GENOMIC DNA]</scope>
    <source>
        <strain evidence="3 4">CAR-16</strain>
    </source>
</reference>
<dbReference type="GO" id="GO:0015562">
    <property type="term" value="F:efflux transmembrane transporter activity"/>
    <property type="evidence" value="ECO:0007669"/>
    <property type="project" value="InterPro"/>
</dbReference>
<dbReference type="InterPro" id="IPR010131">
    <property type="entry name" value="MdtP/NodT-like"/>
</dbReference>
<comment type="caution">
    <text evidence="3">The sequence shown here is derived from an EMBL/GenBank/DDBJ whole genome shotgun (WGS) entry which is preliminary data.</text>
</comment>
<dbReference type="Pfam" id="PF02321">
    <property type="entry name" value="OEP"/>
    <property type="match status" value="1"/>
</dbReference>
<evidence type="ECO:0000256" key="1">
    <source>
        <dbReference type="ARBA" id="ARBA00007613"/>
    </source>
</evidence>
<dbReference type="OrthoDB" id="9791261at2"/>
<comment type="similarity">
    <text evidence="1">Belongs to the outer membrane factor (OMF) (TC 1.B.17) family.</text>
</comment>
<dbReference type="Proteomes" id="UP000289455">
    <property type="component" value="Unassembled WGS sequence"/>
</dbReference>
<evidence type="ECO:0000256" key="2">
    <source>
        <dbReference type="SAM" id="SignalP"/>
    </source>
</evidence>
<feature type="chain" id="PRO_5020907046" evidence="2">
    <location>
        <begin position="22"/>
        <end position="418"/>
    </location>
</feature>
<dbReference type="EMBL" id="SDHY01000003">
    <property type="protein sequence ID" value="RXK49641.1"/>
    <property type="molecule type" value="Genomic_DNA"/>
</dbReference>
<evidence type="ECO:0000313" key="3">
    <source>
        <dbReference type="EMBL" id="RXK49641.1"/>
    </source>
</evidence>
<keyword evidence="2" id="KW-0732">Signal</keyword>
<dbReference type="SUPFAM" id="SSF56954">
    <property type="entry name" value="Outer membrane efflux proteins (OEP)"/>
    <property type="match status" value="1"/>
</dbReference>
<name>A0A4Q1BZT7_9BACT</name>
<proteinExistence type="inferred from homology"/>
<dbReference type="InterPro" id="IPR003423">
    <property type="entry name" value="OMP_efflux"/>
</dbReference>
<evidence type="ECO:0000313" key="4">
    <source>
        <dbReference type="Proteomes" id="UP000289455"/>
    </source>
</evidence>
<sequence length="418" mass="47506">MSIFRKFSLILLSMFAFSAWAQSDTLSITIAQADKIFLQSNYQLLATSMNIDVQKAQVLQASLYPNPVLTVDMNAVDPENNKIFHLGNAGQQSVQLEQLILLGGKRKAQIELAKTNVEMAELAFQDLIRQLKFELHTGLYLLNQQQILIGKYNKQLSMVDNILTTYEYQAQKGNIPLKDVVRLKGVYLNLSNERAAIYSDFFQVLSKVQTLLQTKSVVLPIVTDAEIQSFIQPFNVQLLIDQALENRPDLLLGKKDAAFAEQYFNLQKKLAKPDITLFSSYDQRGGAFQRQVNLGVAIPLMFWNKNQGNIKSAEAQIKVKNYYVEGLKSQVIAEVQSTYLHYKQTVDEFLKNNKLYNDEFEITLKGMTENFQKGNVSVLEFVDFFESYNNALSEISRIKIQLATSAEQIKLSTGKELF</sequence>
<dbReference type="PANTHER" id="PTHR30203:SF23">
    <property type="entry name" value="OUTER MEMBRANE EFFLUX PROTEIN"/>
    <property type="match status" value="1"/>
</dbReference>
<organism evidence="3 4">
    <name type="scientific">Aquirufa rosea</name>
    <dbReference type="NCBI Taxonomy" id="2509241"/>
    <lineage>
        <taxon>Bacteria</taxon>
        <taxon>Pseudomonadati</taxon>
        <taxon>Bacteroidota</taxon>
        <taxon>Cytophagia</taxon>
        <taxon>Cytophagales</taxon>
        <taxon>Flectobacillaceae</taxon>
        <taxon>Aquirufa</taxon>
    </lineage>
</organism>
<dbReference type="AlphaFoldDB" id="A0A4Q1BZT7"/>
<gene>
    <name evidence="3" type="ORF">ESB04_05560</name>
</gene>
<dbReference type="Gene3D" id="1.20.1600.10">
    <property type="entry name" value="Outer membrane efflux proteins (OEP)"/>
    <property type="match status" value="1"/>
</dbReference>
<accession>A0A4Q1BZT7</accession>
<keyword evidence="4" id="KW-1185">Reference proteome</keyword>
<dbReference type="PANTHER" id="PTHR30203">
    <property type="entry name" value="OUTER MEMBRANE CATION EFFLUX PROTEIN"/>
    <property type="match status" value="1"/>
</dbReference>
<feature type="signal peptide" evidence="2">
    <location>
        <begin position="1"/>
        <end position="21"/>
    </location>
</feature>
<protein>
    <submittedName>
        <fullName evidence="3">TolC family protein</fullName>
    </submittedName>
</protein>